<organism evidence="1 2">
    <name type="scientific">Candidatus Spechtbacteria bacterium RIFCSPLOWO2_01_FULL_46_10</name>
    <dbReference type="NCBI Taxonomy" id="1802163"/>
    <lineage>
        <taxon>Bacteria</taxon>
        <taxon>Candidatus Spechtiibacteriota</taxon>
    </lineage>
</organism>
<evidence type="ECO:0000313" key="2">
    <source>
        <dbReference type="Proteomes" id="UP000179153"/>
    </source>
</evidence>
<dbReference type="AlphaFoldDB" id="A0A1G2HFM8"/>
<dbReference type="EMBL" id="MHOI01000021">
    <property type="protein sequence ID" value="OGZ61283.1"/>
    <property type="molecule type" value="Genomic_DNA"/>
</dbReference>
<comment type="caution">
    <text evidence="1">The sequence shown here is derived from an EMBL/GenBank/DDBJ whole genome shotgun (WGS) entry which is preliminary data.</text>
</comment>
<dbReference type="Proteomes" id="UP000179153">
    <property type="component" value="Unassembled WGS sequence"/>
</dbReference>
<protein>
    <recommendedName>
        <fullName evidence="3">NlpC/P60 domain-containing protein</fullName>
    </recommendedName>
</protein>
<evidence type="ECO:0000313" key="1">
    <source>
        <dbReference type="EMBL" id="OGZ61283.1"/>
    </source>
</evidence>
<reference evidence="1 2" key="1">
    <citation type="journal article" date="2016" name="Nat. Commun.">
        <title>Thousands of microbial genomes shed light on interconnected biogeochemical processes in an aquifer system.</title>
        <authorList>
            <person name="Anantharaman K."/>
            <person name="Brown C.T."/>
            <person name="Hug L.A."/>
            <person name="Sharon I."/>
            <person name="Castelle C.J."/>
            <person name="Probst A.J."/>
            <person name="Thomas B.C."/>
            <person name="Singh A."/>
            <person name="Wilkins M.J."/>
            <person name="Karaoz U."/>
            <person name="Brodie E.L."/>
            <person name="Williams K.H."/>
            <person name="Hubbard S.S."/>
            <person name="Banfield J.F."/>
        </authorList>
    </citation>
    <scope>NUCLEOTIDE SEQUENCE [LARGE SCALE GENOMIC DNA]</scope>
</reference>
<evidence type="ECO:0008006" key="3">
    <source>
        <dbReference type="Google" id="ProtNLM"/>
    </source>
</evidence>
<proteinExistence type="predicted"/>
<sequence>MKTKKEKIRLLLFDTYIATIKNGAGTKLFTQCFACIDGKKQNIAQGGELSCALFASSVLAMFNLVKSRHATVEGMLRGMKASGWKQIKKPKTGAVIVWDISAESYGHKHIGFYIGNSKAISNSTAQKAPARHHWTFGTRGGKPKRRAQSIWWHKKLDIVDKLR</sequence>
<accession>A0A1G2HFM8</accession>
<dbReference type="STRING" id="1802163.A2932_02080"/>
<gene>
    <name evidence="1" type="ORF">A2932_02080</name>
</gene>
<name>A0A1G2HFM8_9BACT</name>